<feature type="region of interest" description="Disordered" evidence="1">
    <location>
        <begin position="358"/>
        <end position="393"/>
    </location>
</feature>
<dbReference type="Proteomes" id="UP000663879">
    <property type="component" value="Unassembled WGS sequence"/>
</dbReference>
<proteinExistence type="predicted"/>
<dbReference type="PANTHER" id="PTHR46585">
    <property type="entry name" value="INTEGRASE CORE DOMAIN CONTAINING PROTEIN"/>
    <property type="match status" value="1"/>
</dbReference>
<reference evidence="3" key="1">
    <citation type="submission" date="2021-02" db="EMBL/GenBank/DDBJ databases">
        <authorList>
            <person name="Nowell W R."/>
        </authorList>
    </citation>
    <scope>NUCLEOTIDE SEQUENCE</scope>
    <source>
        <strain evidence="3">Ploen Becks lab</strain>
    </source>
</reference>
<evidence type="ECO:0000259" key="2">
    <source>
        <dbReference type="PROSITE" id="PS50994"/>
    </source>
</evidence>
<dbReference type="OrthoDB" id="2499658at2759"/>
<gene>
    <name evidence="3" type="ORF">OXX778_LOCUS9224</name>
</gene>
<sequence>MTEPHLEEIQNIENLLVNPSLEQSLFQELKQKFLKKLCEEFKVDLSELNKDMPIIKTQITALQVKYLIDMIDNKKHQLPNYYYYRKQYSVQLIGETSQLVSMKDNLPIIALEDMFDACWKIHTNVGYQGRLPMEKEAKKFYCNISRRVIEIFLCYSEEYQLKRKRSKNHGLVVKPIRSTRFNERMQIDLIDFRTLPDGEFNWILNCQDHFTKFVFLLPLKNKTAIEVAKGLIQVFGFIGAPRILQSDNGKEFRNLEALKLLWPDLTTVHGRARRPQSQGSVERSNGDVQNILGSWMRVHNTTSWAQALPFVQSIKNSKHHEGKVDEANEQVDDDDELDVDDDANCVVSDELLKIRDELANNKRKNPENNDQEKENDEELEKDEDVNELDEDVASRPKKIRKTRKRVHIGQERSVRKMMSKNKKVINSFKVGDLVLFKTDDVDRGVADAQNILCIILETKNDLFQLGCRAGVLDSFVAYNCIEKTNLVSDFNKEDIPTDRNGDFQKVSSREAVRVLSVGHGQGFLRCNCTGQCATNRCSCRKNELKCSSRYHGKLYRCSNCD</sequence>
<dbReference type="GO" id="GO:0015074">
    <property type="term" value="P:DNA integration"/>
    <property type="evidence" value="ECO:0007669"/>
    <property type="project" value="InterPro"/>
</dbReference>
<evidence type="ECO:0000256" key="1">
    <source>
        <dbReference type="SAM" id="MobiDB-lite"/>
    </source>
</evidence>
<feature type="compositionally biased region" description="Acidic residues" evidence="1">
    <location>
        <begin position="373"/>
        <end position="391"/>
    </location>
</feature>
<organism evidence="3 4">
    <name type="scientific">Brachionus calyciflorus</name>
    <dbReference type="NCBI Taxonomy" id="104777"/>
    <lineage>
        <taxon>Eukaryota</taxon>
        <taxon>Metazoa</taxon>
        <taxon>Spiralia</taxon>
        <taxon>Gnathifera</taxon>
        <taxon>Rotifera</taxon>
        <taxon>Eurotatoria</taxon>
        <taxon>Monogononta</taxon>
        <taxon>Pseudotrocha</taxon>
        <taxon>Ploima</taxon>
        <taxon>Brachionidae</taxon>
        <taxon>Brachionus</taxon>
    </lineage>
</organism>
<dbReference type="PANTHER" id="PTHR46585:SF3">
    <property type="entry name" value="INTEGRASE CATALYTIC DOMAIN-CONTAINING PROTEIN"/>
    <property type="match status" value="1"/>
</dbReference>
<dbReference type="EMBL" id="CAJNOC010001344">
    <property type="protein sequence ID" value="CAF0856566.1"/>
    <property type="molecule type" value="Genomic_DNA"/>
</dbReference>
<dbReference type="InterPro" id="IPR012337">
    <property type="entry name" value="RNaseH-like_sf"/>
</dbReference>
<comment type="caution">
    <text evidence="3">The sequence shown here is derived from an EMBL/GenBank/DDBJ whole genome shotgun (WGS) entry which is preliminary data.</text>
</comment>
<dbReference type="PROSITE" id="PS50994">
    <property type="entry name" value="INTEGRASE"/>
    <property type="match status" value="1"/>
</dbReference>
<dbReference type="GO" id="GO:0003676">
    <property type="term" value="F:nucleic acid binding"/>
    <property type="evidence" value="ECO:0007669"/>
    <property type="project" value="InterPro"/>
</dbReference>
<dbReference type="InterPro" id="IPR001584">
    <property type="entry name" value="Integrase_cat-core"/>
</dbReference>
<protein>
    <recommendedName>
        <fullName evidence="2">Integrase catalytic domain-containing protein</fullName>
    </recommendedName>
</protein>
<feature type="compositionally biased region" description="Acidic residues" evidence="1">
    <location>
        <begin position="327"/>
        <end position="340"/>
    </location>
</feature>
<accession>A0A813WWM7</accession>
<feature type="domain" description="Integrase catalytic" evidence="2">
    <location>
        <begin position="171"/>
        <end position="336"/>
    </location>
</feature>
<dbReference type="AlphaFoldDB" id="A0A813WWM7"/>
<feature type="region of interest" description="Disordered" evidence="1">
    <location>
        <begin position="319"/>
        <end position="340"/>
    </location>
</feature>
<evidence type="ECO:0000313" key="3">
    <source>
        <dbReference type="EMBL" id="CAF0856566.1"/>
    </source>
</evidence>
<keyword evidence="4" id="KW-1185">Reference proteome</keyword>
<name>A0A813WWM7_9BILA</name>
<feature type="compositionally biased region" description="Basic and acidic residues" evidence="1">
    <location>
        <begin position="358"/>
        <end position="372"/>
    </location>
</feature>
<dbReference type="SUPFAM" id="SSF53098">
    <property type="entry name" value="Ribonuclease H-like"/>
    <property type="match status" value="1"/>
</dbReference>
<dbReference type="InterPro" id="IPR036397">
    <property type="entry name" value="RNaseH_sf"/>
</dbReference>
<dbReference type="Gene3D" id="3.30.420.10">
    <property type="entry name" value="Ribonuclease H-like superfamily/Ribonuclease H"/>
    <property type="match status" value="1"/>
</dbReference>
<evidence type="ECO:0000313" key="4">
    <source>
        <dbReference type="Proteomes" id="UP000663879"/>
    </source>
</evidence>